<reference evidence="1 2" key="1">
    <citation type="submission" date="2019-07" db="EMBL/GenBank/DDBJ databases">
        <title>Whole genome shotgun sequence of Chitinophaga cymbidii NBRC 109752.</title>
        <authorList>
            <person name="Hosoyama A."/>
            <person name="Uohara A."/>
            <person name="Ohji S."/>
            <person name="Ichikawa N."/>
        </authorList>
    </citation>
    <scope>NUCLEOTIDE SEQUENCE [LARGE SCALE GENOMIC DNA]</scope>
    <source>
        <strain evidence="1 2">NBRC 109752</strain>
    </source>
</reference>
<dbReference type="AlphaFoldDB" id="A0A512RQX1"/>
<protein>
    <recommendedName>
        <fullName evidence="3">DUF4145 domain-containing protein</fullName>
    </recommendedName>
</protein>
<organism evidence="1 2">
    <name type="scientific">Chitinophaga cymbidii</name>
    <dbReference type="NCBI Taxonomy" id="1096750"/>
    <lineage>
        <taxon>Bacteria</taxon>
        <taxon>Pseudomonadati</taxon>
        <taxon>Bacteroidota</taxon>
        <taxon>Chitinophagia</taxon>
        <taxon>Chitinophagales</taxon>
        <taxon>Chitinophagaceae</taxon>
        <taxon>Chitinophaga</taxon>
    </lineage>
</organism>
<gene>
    <name evidence="1" type="ORF">CCY01nite_43730</name>
</gene>
<evidence type="ECO:0000313" key="1">
    <source>
        <dbReference type="EMBL" id="GEP98113.1"/>
    </source>
</evidence>
<evidence type="ECO:0000313" key="2">
    <source>
        <dbReference type="Proteomes" id="UP000321436"/>
    </source>
</evidence>
<dbReference type="RefSeq" id="WP_222614465.1">
    <property type="nucleotide sequence ID" value="NZ_BKAU01000005.1"/>
</dbReference>
<keyword evidence="2" id="KW-1185">Reference proteome</keyword>
<comment type="caution">
    <text evidence="1">The sequence shown here is derived from an EMBL/GenBank/DDBJ whole genome shotgun (WGS) entry which is preliminary data.</text>
</comment>
<evidence type="ECO:0008006" key="3">
    <source>
        <dbReference type="Google" id="ProtNLM"/>
    </source>
</evidence>
<dbReference type="EMBL" id="BKAU01000005">
    <property type="protein sequence ID" value="GEP98113.1"/>
    <property type="molecule type" value="Genomic_DNA"/>
</dbReference>
<name>A0A512RQX1_9BACT</name>
<dbReference type="Proteomes" id="UP000321436">
    <property type="component" value="Unassembled WGS sequence"/>
</dbReference>
<sequence length="247" mass="28438">MTLDQFIRKVPEFDALSAGNKIEYFTYYLTVSKGAEGIKAKDIDDCFDVLKTPKYSNSRQYLATHSKKAKGKIPKFIFQKGLYHLERRRRTEIDKVLGTPKPIAPSDNYFPLELFKGTRGYLESIAGQAAACYDHGLFDACSVMTRKLLEVLIIEAFERHGISENIKNGAGNFYYLSDLINHFINETNWNIGRNAKSSLPKLKQMGDLSAHNRRFFAKKIDVDKQKDDLRIVLEELIHLIDYTNWEK</sequence>
<proteinExistence type="predicted"/>
<accession>A0A512RQX1</accession>